<evidence type="ECO:0000259" key="4">
    <source>
        <dbReference type="Pfam" id="PF13193"/>
    </source>
</evidence>
<evidence type="ECO:0000313" key="5">
    <source>
        <dbReference type="EMBL" id="SFS97065.1"/>
    </source>
</evidence>
<evidence type="ECO:0000256" key="1">
    <source>
        <dbReference type="ARBA" id="ARBA00006432"/>
    </source>
</evidence>
<dbReference type="EMBL" id="FOZX01000009">
    <property type="protein sequence ID" value="SFS97065.1"/>
    <property type="molecule type" value="Genomic_DNA"/>
</dbReference>
<dbReference type="PANTHER" id="PTHR43767:SF7">
    <property type="entry name" value="MEDIUM_LONG-CHAIN-FATTY-ACID--COA LIGASE FADD8"/>
    <property type="match status" value="1"/>
</dbReference>
<proteinExistence type="inferred from homology"/>
<dbReference type="InterPro" id="IPR045851">
    <property type="entry name" value="AMP-bd_C_sf"/>
</dbReference>
<dbReference type="InterPro" id="IPR025110">
    <property type="entry name" value="AMP-bd_C"/>
</dbReference>
<protein>
    <submittedName>
        <fullName evidence="5">Acyl-CoA synthetase (AMP-forming)/AMP-acid ligase II</fullName>
    </submittedName>
</protein>
<accession>A0A1I6U6M7</accession>
<dbReference type="PANTHER" id="PTHR43767">
    <property type="entry name" value="LONG-CHAIN-FATTY-ACID--COA LIGASE"/>
    <property type="match status" value="1"/>
</dbReference>
<organism evidence="5 6">
    <name type="scientific">Saccharopolyspora flava</name>
    <dbReference type="NCBI Taxonomy" id="95161"/>
    <lineage>
        <taxon>Bacteria</taxon>
        <taxon>Bacillati</taxon>
        <taxon>Actinomycetota</taxon>
        <taxon>Actinomycetes</taxon>
        <taxon>Pseudonocardiales</taxon>
        <taxon>Pseudonocardiaceae</taxon>
        <taxon>Saccharopolyspora</taxon>
    </lineage>
</organism>
<dbReference type="InterPro" id="IPR000873">
    <property type="entry name" value="AMP-dep_synth/lig_dom"/>
</dbReference>
<feature type="domain" description="AMP-binding enzyme C-terminal" evidence="4">
    <location>
        <begin position="425"/>
        <end position="500"/>
    </location>
</feature>
<evidence type="ECO:0000259" key="3">
    <source>
        <dbReference type="Pfam" id="PF00501"/>
    </source>
</evidence>
<keyword evidence="2 5" id="KW-0436">Ligase</keyword>
<keyword evidence="6" id="KW-1185">Reference proteome</keyword>
<dbReference type="FunFam" id="3.30.300.30:FF:000008">
    <property type="entry name" value="2,3-dihydroxybenzoate-AMP ligase"/>
    <property type="match status" value="1"/>
</dbReference>
<dbReference type="InterPro" id="IPR050237">
    <property type="entry name" value="ATP-dep_AMP-bd_enzyme"/>
</dbReference>
<dbReference type="Proteomes" id="UP000198852">
    <property type="component" value="Unassembled WGS sequence"/>
</dbReference>
<reference evidence="6" key="1">
    <citation type="submission" date="2016-10" db="EMBL/GenBank/DDBJ databases">
        <authorList>
            <person name="Varghese N."/>
            <person name="Submissions S."/>
        </authorList>
    </citation>
    <scope>NUCLEOTIDE SEQUENCE [LARGE SCALE GENOMIC DNA]</scope>
    <source>
        <strain evidence="6">DSM 44771</strain>
    </source>
</reference>
<name>A0A1I6U6M7_9PSEU</name>
<sequence>MVFMLRTCGVNLGHYLTRTARNRPDAIALTCADQRWTYAELDAESNRIASALRARGFTRGTRVATLAGNRGELVVVEMALCKAGLVRVPLSPRLSAAEIGQVLADAEPRAVFVDRAHRDTLRPLLDDAALVVELDAGEGFSYRQLVAEGDEAEIAVDVSPDDPAVLNFTSGSSGTLKAAVQTVGNRLACLRKLAMRGTGDTEVYLAPGPITHASGMGILSCFFRGSTVVVLPAFDVEGYLDVLERERVTTTFLVPAMLNRVLASPTLAERDLSALRSLTLGGAPVSPTRLREAVAAFGPVVAQGYGQAETTSAITHLSAEEIAHAVEADPELLLSCGRPVFDTEVRVVDDSGAPVPPGVIGEVVARGPDCVREYHRAPEASAETFRDGWVRTGDLGRFREDGYLFLVDRKKDMIVSGGYNVYCTEVEAALYTHPDVDEACVHGVPDEEWGETVKACVVRRAGSDVGADALVEACAARIARHKIPRVVEFLDALPRTRTGKVDRRALRERDWTGVERRIG</sequence>
<gene>
    <name evidence="5" type="ORF">SAMN05660874_04649</name>
</gene>
<evidence type="ECO:0000313" key="6">
    <source>
        <dbReference type="Proteomes" id="UP000198852"/>
    </source>
</evidence>
<dbReference type="Gene3D" id="3.30.300.30">
    <property type="match status" value="1"/>
</dbReference>
<dbReference type="SUPFAM" id="SSF56801">
    <property type="entry name" value="Acetyl-CoA synthetase-like"/>
    <property type="match status" value="1"/>
</dbReference>
<dbReference type="Pfam" id="PF13193">
    <property type="entry name" value="AMP-binding_C"/>
    <property type="match status" value="1"/>
</dbReference>
<dbReference type="STRING" id="95161.SAMN05660874_04649"/>
<dbReference type="InterPro" id="IPR042099">
    <property type="entry name" value="ANL_N_sf"/>
</dbReference>
<dbReference type="PROSITE" id="PS00455">
    <property type="entry name" value="AMP_BINDING"/>
    <property type="match status" value="1"/>
</dbReference>
<evidence type="ECO:0000256" key="2">
    <source>
        <dbReference type="ARBA" id="ARBA00022598"/>
    </source>
</evidence>
<dbReference type="AlphaFoldDB" id="A0A1I6U6M7"/>
<dbReference type="GO" id="GO:0016877">
    <property type="term" value="F:ligase activity, forming carbon-sulfur bonds"/>
    <property type="evidence" value="ECO:0007669"/>
    <property type="project" value="UniProtKB-ARBA"/>
</dbReference>
<dbReference type="Pfam" id="PF00501">
    <property type="entry name" value="AMP-binding"/>
    <property type="match status" value="1"/>
</dbReference>
<dbReference type="InterPro" id="IPR020845">
    <property type="entry name" value="AMP-binding_CS"/>
</dbReference>
<feature type="domain" description="AMP-dependent synthetase/ligase" evidence="3">
    <location>
        <begin position="17"/>
        <end position="374"/>
    </location>
</feature>
<dbReference type="Gene3D" id="3.40.50.12780">
    <property type="entry name" value="N-terminal domain of ligase-like"/>
    <property type="match status" value="1"/>
</dbReference>
<comment type="similarity">
    <text evidence="1">Belongs to the ATP-dependent AMP-binding enzyme family.</text>
</comment>